<dbReference type="PANTHER" id="PTHR43405">
    <property type="entry name" value="GLYCOSYL HYDROLASE DIGH"/>
    <property type="match status" value="1"/>
</dbReference>
<reference evidence="4" key="1">
    <citation type="submission" date="2018-12" db="EMBL/GenBank/DDBJ databases">
        <authorList>
            <person name="Will S."/>
            <person name="Neumann-Schaal M."/>
            <person name="Henke P."/>
        </authorList>
    </citation>
    <scope>NUCLEOTIDE SEQUENCE</scope>
    <source>
        <strain evidence="4">PCC 7102</strain>
    </source>
</reference>
<gene>
    <name evidence="4" type="ORF">DSM106972_042750</name>
</gene>
<dbReference type="Gene3D" id="3.20.20.80">
    <property type="entry name" value="Glycosidases"/>
    <property type="match status" value="1"/>
</dbReference>
<keyword evidence="5" id="KW-1185">Reference proteome</keyword>
<evidence type="ECO:0000256" key="1">
    <source>
        <dbReference type="ARBA" id="ARBA00022729"/>
    </source>
</evidence>
<evidence type="ECO:0000259" key="3">
    <source>
        <dbReference type="Pfam" id="PF02638"/>
    </source>
</evidence>
<dbReference type="InterPro" id="IPR029062">
    <property type="entry name" value="Class_I_gatase-like"/>
</dbReference>
<keyword evidence="2" id="KW-0812">Transmembrane</keyword>
<dbReference type="RefSeq" id="WP_127082681.1">
    <property type="nucleotide sequence ID" value="NZ_RSCL01000010.1"/>
</dbReference>
<dbReference type="Gene3D" id="3.40.50.880">
    <property type="match status" value="1"/>
</dbReference>
<feature type="transmembrane region" description="Helical" evidence="2">
    <location>
        <begin position="21"/>
        <end position="39"/>
    </location>
</feature>
<dbReference type="InterPro" id="IPR003790">
    <property type="entry name" value="GHL10"/>
</dbReference>
<comment type="caution">
    <text evidence="4">The sequence shown here is derived from an EMBL/GenBank/DDBJ whole genome shotgun (WGS) entry which is preliminary data.</text>
</comment>
<proteinExistence type="predicted"/>
<dbReference type="InterPro" id="IPR052177">
    <property type="entry name" value="Divisome_Glycosyl_Hydrolase"/>
</dbReference>
<keyword evidence="1" id="KW-0732">Signal</keyword>
<organism evidence="4 5">
    <name type="scientific">Dulcicalothrix desertica PCC 7102</name>
    <dbReference type="NCBI Taxonomy" id="232991"/>
    <lineage>
        <taxon>Bacteria</taxon>
        <taxon>Bacillati</taxon>
        <taxon>Cyanobacteriota</taxon>
        <taxon>Cyanophyceae</taxon>
        <taxon>Nostocales</taxon>
        <taxon>Calotrichaceae</taxon>
        <taxon>Dulcicalothrix</taxon>
    </lineage>
</organism>
<evidence type="ECO:0000256" key="2">
    <source>
        <dbReference type="SAM" id="Phobius"/>
    </source>
</evidence>
<name>A0A3S5K354_9CYAN</name>
<dbReference type="OrthoDB" id="580981at2"/>
<protein>
    <recommendedName>
        <fullName evidence="3">Glycosyl hydrolase-like 10 domain-containing protein</fullName>
    </recommendedName>
</protein>
<dbReference type="EMBL" id="RSCL01000010">
    <property type="protein sequence ID" value="RUT04706.1"/>
    <property type="molecule type" value="Genomic_DNA"/>
</dbReference>
<evidence type="ECO:0000313" key="4">
    <source>
        <dbReference type="EMBL" id="RUT04706.1"/>
    </source>
</evidence>
<feature type="domain" description="Glycosyl hydrolase-like 10" evidence="3">
    <location>
        <begin position="445"/>
        <end position="729"/>
    </location>
</feature>
<dbReference type="SUPFAM" id="SSF51445">
    <property type="entry name" value="(Trans)glycosidases"/>
    <property type="match status" value="1"/>
</dbReference>
<evidence type="ECO:0000313" key="5">
    <source>
        <dbReference type="Proteomes" id="UP000271624"/>
    </source>
</evidence>
<dbReference type="PANTHER" id="PTHR43405:SF1">
    <property type="entry name" value="GLYCOSYL HYDROLASE DIGH"/>
    <property type="match status" value="1"/>
</dbReference>
<dbReference type="CDD" id="cd03143">
    <property type="entry name" value="A4_beta-galactosidase_middle_domain"/>
    <property type="match status" value="1"/>
</dbReference>
<sequence length="927" mass="102410">MIKRAKLVKEEIIKSTKVNSITKFGLFFFNLQFIIFHLLSIPATAASDTNLTIIYSQDNANQWSGITSRLQAAGVNYCVVSLDSIRTATDWGERKVLFLPNVETLSPAQAIALEEWMSKGGRLIASGPVGTTSAPGVRQLVRALLGGYWGFSLNNIQKIQPTKVKVTQDWAKAGVFGQVRGGVVISDESTGQPAAIWDTKDNSTAVLTTDRSTFFGWRWGVDTVAASELDSRWLQAAINRHMQLPPGASRTVSGGAKNCVTSVAKLPNSSRSTSINSAASNTQQFGAIRVDPSIFTSPTARTTATATNSQSGFPRNIPRSDEAIDQLEQNVRLDVVPNSTKPISASEAAALRQELQNLIGRVESSQLSASAISGKAQPLKAQQASFASVRPGAPTFSNSQARQVADSIPQLVARGQYAQARSAWLAARSSLWKQFPVDQRMAQPEIRSMWLDRGTIVRAGSEAGLARVFDRLAQAGINTVFFETLNASYPIYPSKVAPQQNPLIRAWDPLASAVRLAKARGMELHAWVWVFAAGNQRHNELLGIDKNYPGPVLAANPSWAGYDHRGQMVPQGQGKPFFDPANPQVRQYLRLLYEEIITKYDVDGLQLDYIRYPFQDPSAGRLYGYGTAARLQFRQIYGIDPATISPSQTDLWQKWTAFRTEQVNSFVAEVSRSLRAKKPDLTISVAVFPLPEQERIQKIQQNWEVWARRGDIDLIVPMTYALDTTRFERLAQPWIASTQFGQLGAALLVPGIRLLNLPTPGAFDQLQVIRDLPAVGYALFAAENLTGELQQVFNNTQGNSATVKSSTSASEPIPHRQPFKTAAVRYTALQAEWKWIEQNNQLKLTPTGLSAFKEQANVLETALNQLAETPSASRLTTAKSSLSRFQSQFRGWMRQHSAENPYQVRVWENRLGAIEKLLRYGERSQRM</sequence>
<dbReference type="Pfam" id="PF02638">
    <property type="entry name" value="GHL10"/>
    <property type="match status" value="1"/>
</dbReference>
<dbReference type="InterPro" id="IPR017853">
    <property type="entry name" value="GH"/>
</dbReference>
<dbReference type="Proteomes" id="UP000271624">
    <property type="component" value="Unassembled WGS sequence"/>
</dbReference>
<dbReference type="AlphaFoldDB" id="A0A3S5K354"/>
<keyword evidence="2" id="KW-0472">Membrane</keyword>
<reference evidence="4" key="2">
    <citation type="journal article" date="2019" name="Genome Biol. Evol.">
        <title>Day and night: Metabolic profiles and evolutionary relationships of six axenic non-marine cyanobacteria.</title>
        <authorList>
            <person name="Will S.E."/>
            <person name="Henke P."/>
            <person name="Boedeker C."/>
            <person name="Huang S."/>
            <person name="Brinkmann H."/>
            <person name="Rohde M."/>
            <person name="Jarek M."/>
            <person name="Friedl T."/>
            <person name="Seufert S."/>
            <person name="Schumacher M."/>
            <person name="Overmann J."/>
            <person name="Neumann-Schaal M."/>
            <person name="Petersen J."/>
        </authorList>
    </citation>
    <scope>NUCLEOTIDE SEQUENCE [LARGE SCALE GENOMIC DNA]</scope>
    <source>
        <strain evidence="4">PCC 7102</strain>
    </source>
</reference>
<accession>A0A3S5K354</accession>
<keyword evidence="2" id="KW-1133">Transmembrane helix</keyword>